<evidence type="ECO:0008006" key="3">
    <source>
        <dbReference type="Google" id="ProtNLM"/>
    </source>
</evidence>
<evidence type="ECO:0000313" key="2">
    <source>
        <dbReference type="Proteomes" id="UP000262379"/>
    </source>
</evidence>
<comment type="caution">
    <text evidence="1">The sequence shown here is derived from an EMBL/GenBank/DDBJ whole genome shotgun (WGS) entry which is preliminary data.</text>
</comment>
<proteinExistence type="predicted"/>
<dbReference type="AlphaFoldDB" id="A0A371X8W4"/>
<name>A0A371X8W4_9HYPH</name>
<dbReference type="EMBL" id="QURN01000014">
    <property type="protein sequence ID" value="RFC65663.1"/>
    <property type="molecule type" value="Genomic_DNA"/>
</dbReference>
<gene>
    <name evidence="1" type="ORF">DY251_16610</name>
</gene>
<accession>A0A371X8W4</accession>
<keyword evidence="2" id="KW-1185">Reference proteome</keyword>
<evidence type="ECO:0000313" key="1">
    <source>
        <dbReference type="EMBL" id="RFC65663.1"/>
    </source>
</evidence>
<reference evidence="2" key="1">
    <citation type="submission" date="2018-08" db="EMBL/GenBank/DDBJ databases">
        <authorList>
            <person name="Im W.T."/>
        </authorList>
    </citation>
    <scope>NUCLEOTIDE SEQUENCE [LARGE SCALE GENOMIC DNA]</scope>
    <source>
        <strain evidence="2">LA-28</strain>
    </source>
</reference>
<protein>
    <recommendedName>
        <fullName evidence="3">Gluconate 2-dehydrogenase subunit 3 family protein</fullName>
    </recommendedName>
</protein>
<organism evidence="1 2">
    <name type="scientific">Mesorhizobium denitrificans</name>
    <dbReference type="NCBI Taxonomy" id="2294114"/>
    <lineage>
        <taxon>Bacteria</taxon>
        <taxon>Pseudomonadati</taxon>
        <taxon>Pseudomonadota</taxon>
        <taxon>Alphaproteobacteria</taxon>
        <taxon>Hyphomicrobiales</taxon>
        <taxon>Phyllobacteriaceae</taxon>
        <taxon>Mesorhizobium</taxon>
    </lineage>
</organism>
<dbReference type="Proteomes" id="UP000262379">
    <property type="component" value="Unassembled WGS sequence"/>
</dbReference>
<sequence>MERPGLPFQTLDAEHRAQLSVIADKILPRTNEMPSASDIDLANAPLDKVLRSRPDLVQPLIRTLSSLGSSIDEADLHLMQSNAPQVFETLFQVIAGAYYMDARVRRLLGYDGQRALSLPRAGFGAEELLMEMMETPPRYRSC</sequence>